<dbReference type="EMBL" id="BMDP01000003">
    <property type="protein sequence ID" value="GGI54992.1"/>
    <property type="molecule type" value="Genomic_DNA"/>
</dbReference>
<keyword evidence="7" id="KW-1185">Reference proteome</keyword>
<keyword evidence="2 4" id="KW-0547">Nucleotide-binding</keyword>
<dbReference type="Proteomes" id="UP000627205">
    <property type="component" value="Unassembled WGS sequence"/>
</dbReference>
<dbReference type="GO" id="GO:0016881">
    <property type="term" value="F:acid-amino acid ligase activity"/>
    <property type="evidence" value="ECO:0007669"/>
    <property type="project" value="InterPro"/>
</dbReference>
<dbReference type="PROSITE" id="PS50975">
    <property type="entry name" value="ATP_GRASP"/>
    <property type="match status" value="1"/>
</dbReference>
<evidence type="ECO:0000313" key="7">
    <source>
        <dbReference type="Proteomes" id="UP000627205"/>
    </source>
</evidence>
<dbReference type="SUPFAM" id="SSF56059">
    <property type="entry name" value="Glutathione synthetase ATP-binding domain-like"/>
    <property type="match status" value="1"/>
</dbReference>
<dbReference type="InterPro" id="IPR011810">
    <property type="entry name" value="Cya_phycin_syn"/>
</dbReference>
<dbReference type="SUPFAM" id="SSF53623">
    <property type="entry name" value="MurD-like peptide ligases, catalytic domain"/>
    <property type="match status" value="1"/>
</dbReference>
<name>A0A8J3F4Z5_9BURK</name>
<dbReference type="RefSeq" id="WP_188421628.1">
    <property type="nucleotide sequence ID" value="NZ_BMDP01000003.1"/>
</dbReference>
<dbReference type="NCBIfam" id="NF010623">
    <property type="entry name" value="PRK14016.1"/>
    <property type="match status" value="1"/>
</dbReference>
<dbReference type="InterPro" id="IPR036565">
    <property type="entry name" value="Mur-like_cat_sf"/>
</dbReference>
<evidence type="ECO:0000256" key="2">
    <source>
        <dbReference type="ARBA" id="ARBA00022741"/>
    </source>
</evidence>
<organism evidence="6 7">
    <name type="scientific">Oxalicibacterium solurbis</name>
    <dbReference type="NCBI Taxonomy" id="69280"/>
    <lineage>
        <taxon>Bacteria</taxon>
        <taxon>Pseudomonadati</taxon>
        <taxon>Pseudomonadota</taxon>
        <taxon>Betaproteobacteria</taxon>
        <taxon>Burkholderiales</taxon>
        <taxon>Oxalobacteraceae</taxon>
        <taxon>Oxalicibacterium</taxon>
    </lineage>
</organism>
<dbReference type="Pfam" id="PF18921">
    <property type="entry name" value="Cyanophycin_syn"/>
    <property type="match status" value="1"/>
</dbReference>
<dbReference type="PANTHER" id="PTHR23135">
    <property type="entry name" value="MUR LIGASE FAMILY MEMBER"/>
    <property type="match status" value="1"/>
</dbReference>
<dbReference type="GO" id="GO:0046872">
    <property type="term" value="F:metal ion binding"/>
    <property type="evidence" value="ECO:0007669"/>
    <property type="project" value="InterPro"/>
</dbReference>
<reference evidence="6" key="1">
    <citation type="journal article" date="2014" name="Int. J. Syst. Evol. Microbiol.">
        <title>Complete genome sequence of Corynebacterium casei LMG S-19264T (=DSM 44701T), isolated from a smear-ripened cheese.</title>
        <authorList>
            <consortium name="US DOE Joint Genome Institute (JGI-PGF)"/>
            <person name="Walter F."/>
            <person name="Albersmeier A."/>
            <person name="Kalinowski J."/>
            <person name="Ruckert C."/>
        </authorList>
    </citation>
    <scope>NUCLEOTIDE SEQUENCE</scope>
    <source>
        <strain evidence="6">CCM 7664</strain>
    </source>
</reference>
<comment type="caution">
    <text evidence="6">The sequence shown here is derived from an EMBL/GenBank/DDBJ whole genome shotgun (WGS) entry which is preliminary data.</text>
</comment>
<dbReference type="InterPro" id="IPR011761">
    <property type="entry name" value="ATP-grasp"/>
</dbReference>
<proteinExistence type="predicted"/>
<dbReference type="NCBIfam" id="TIGR02068">
    <property type="entry name" value="cya_phycin_syn"/>
    <property type="match status" value="1"/>
</dbReference>
<dbReference type="AlphaFoldDB" id="A0A8J3F4Z5"/>
<dbReference type="InterPro" id="IPR044019">
    <property type="entry name" value="Cyanophycin_syn_N"/>
</dbReference>
<keyword evidence="1" id="KW-0436">Ligase</keyword>
<dbReference type="PANTHER" id="PTHR23135:SF18">
    <property type="entry name" value="CYANOPHYCIN SYNTHETASE"/>
    <property type="match status" value="1"/>
</dbReference>
<accession>A0A8J3F4Z5</accession>
<dbReference type="Pfam" id="PF13549">
    <property type="entry name" value="ATP-grasp_5"/>
    <property type="match status" value="1"/>
</dbReference>
<dbReference type="Gene3D" id="3.30.470.20">
    <property type="entry name" value="ATP-grasp fold, B domain"/>
    <property type="match status" value="2"/>
</dbReference>
<dbReference type="GO" id="GO:0005524">
    <property type="term" value="F:ATP binding"/>
    <property type="evidence" value="ECO:0007669"/>
    <property type="project" value="UniProtKB-UniRule"/>
</dbReference>
<feature type="domain" description="ATP-grasp" evidence="5">
    <location>
        <begin position="224"/>
        <end position="478"/>
    </location>
</feature>
<protein>
    <submittedName>
        <fullName evidence="6">Cyanophycin synthetase</fullName>
    </submittedName>
</protein>
<dbReference type="InterPro" id="IPR013221">
    <property type="entry name" value="Mur_ligase_cen"/>
</dbReference>
<evidence type="ECO:0000256" key="4">
    <source>
        <dbReference type="PROSITE-ProRule" id="PRU00409"/>
    </source>
</evidence>
<reference evidence="6" key="2">
    <citation type="submission" date="2020-09" db="EMBL/GenBank/DDBJ databases">
        <authorList>
            <person name="Sun Q."/>
            <person name="Sedlacek I."/>
        </authorList>
    </citation>
    <scope>NUCLEOTIDE SEQUENCE</scope>
    <source>
        <strain evidence="6">CCM 7664</strain>
    </source>
</reference>
<sequence length="731" mass="77813">MNNKTIQIIETMHLRGPNIWTYHPALEALVDIGELEDFPSNMIPGFAERLVGFLPTLEEHHCGVGERGGFVQRLRDGTWPAHIMEHVMIELQNLAGMPSAFGKARETSKRGVYKVVVRVRYEEVGRAALTAARDLVMAAIENKPFDVAAAVEKLRDIHESVALGPSTACIVDAAGERKIPSLRLNDGNLVQLGYGAKQRRVWTAETDQTSAIAESIASDKELTKSLLESCGIPVPEGRVADSPADAWEAAQDIGLPVVVKPSDGNHGRGVSTNLSSQAEVEAAWELADREGSDVIVERFIRGHEHRLLVIGGKLIAAARGESAFVTGDGKSTIAKLIDTQLNSDPRRGASEEHPLNLLLIDENDDPGVILLELSRQGYTTESVPPAGKEVLVQRHGNVAFDITDQVHPSVAATATLAARVVGLDIAGIDLVAEDISRPLPEQGGAIVEVNAGPGLLMHLKPASGQPRPVGRAIVDHLFGETGSGRIPVVGITGSSGTTPTAHLIAWLLHLQGNYVGLACSNGLFLRERKVVKRNSANGNAARQVLMNRMVETAVLENGAEAILTEGVIYDRCQIGVVTNIDPAGSLPRYYIDNADEMAEKVMRTQVDLVLPDGTAVLNAADARVAALAELSDGEVIFFSVTPDAAPLAAHRAQNGRSVVLRDGNIVLATGTQEIVAGQLSMLPYADPASQPLMTEAVLAATAAAWALGLDASLIRTGLETFEHAADVPVTV</sequence>
<dbReference type="Gene3D" id="3.40.1190.10">
    <property type="entry name" value="Mur-like, catalytic domain"/>
    <property type="match status" value="1"/>
</dbReference>
<evidence type="ECO:0000256" key="3">
    <source>
        <dbReference type="ARBA" id="ARBA00022840"/>
    </source>
</evidence>
<gene>
    <name evidence="6" type="primary">cphA</name>
    <name evidence="6" type="ORF">GCM10011430_21660</name>
</gene>
<evidence type="ECO:0000256" key="1">
    <source>
        <dbReference type="ARBA" id="ARBA00022598"/>
    </source>
</evidence>
<evidence type="ECO:0000313" key="6">
    <source>
        <dbReference type="EMBL" id="GGI54992.1"/>
    </source>
</evidence>
<keyword evidence="3 4" id="KW-0067">ATP-binding</keyword>
<evidence type="ECO:0000259" key="5">
    <source>
        <dbReference type="PROSITE" id="PS50975"/>
    </source>
</evidence>
<dbReference type="Pfam" id="PF08245">
    <property type="entry name" value="Mur_ligase_M"/>
    <property type="match status" value="1"/>
</dbReference>